<dbReference type="Pfam" id="PF01613">
    <property type="entry name" value="Flavin_Reduct"/>
    <property type="match status" value="1"/>
</dbReference>
<proteinExistence type="predicted"/>
<dbReference type="RefSeq" id="WP_143948294.1">
    <property type="nucleotide sequence ID" value="NZ_BAABMB010000002.1"/>
</dbReference>
<evidence type="ECO:0000313" key="3">
    <source>
        <dbReference type="EMBL" id="TSH94982.1"/>
    </source>
</evidence>
<organism evidence="3 4">
    <name type="scientific">Verticiella sediminum</name>
    <dbReference type="NCBI Taxonomy" id="1247510"/>
    <lineage>
        <taxon>Bacteria</taxon>
        <taxon>Pseudomonadati</taxon>
        <taxon>Pseudomonadota</taxon>
        <taxon>Betaproteobacteria</taxon>
        <taxon>Burkholderiales</taxon>
        <taxon>Alcaligenaceae</taxon>
        <taxon>Verticiella</taxon>
    </lineage>
</organism>
<dbReference type="GO" id="GO:0010181">
    <property type="term" value="F:FMN binding"/>
    <property type="evidence" value="ECO:0007669"/>
    <property type="project" value="InterPro"/>
</dbReference>
<dbReference type="Gene3D" id="2.30.110.10">
    <property type="entry name" value="Electron Transport, Fmn-binding Protein, Chain A"/>
    <property type="match status" value="1"/>
</dbReference>
<dbReference type="InterPro" id="IPR002563">
    <property type="entry name" value="Flavin_Rdtase-like_dom"/>
</dbReference>
<dbReference type="OrthoDB" id="8525727at2"/>
<accession>A0A556AQ03</accession>
<dbReference type="Proteomes" id="UP000318405">
    <property type="component" value="Unassembled WGS sequence"/>
</dbReference>
<dbReference type="SMART" id="SM00903">
    <property type="entry name" value="Flavin_Reduct"/>
    <property type="match status" value="1"/>
</dbReference>
<keyword evidence="1" id="KW-0560">Oxidoreductase</keyword>
<name>A0A556AQ03_9BURK</name>
<evidence type="ECO:0000313" key="4">
    <source>
        <dbReference type="Proteomes" id="UP000318405"/>
    </source>
</evidence>
<comment type="caution">
    <text evidence="3">The sequence shown here is derived from an EMBL/GenBank/DDBJ whole genome shotgun (WGS) entry which is preliminary data.</text>
</comment>
<evidence type="ECO:0000256" key="1">
    <source>
        <dbReference type="ARBA" id="ARBA00023002"/>
    </source>
</evidence>
<dbReference type="PANTHER" id="PTHR30466">
    <property type="entry name" value="FLAVIN REDUCTASE"/>
    <property type="match status" value="1"/>
</dbReference>
<reference evidence="3 4" key="1">
    <citation type="submission" date="2019-07" db="EMBL/GenBank/DDBJ databases">
        <title>Qingshengfaniella alkalisoli gen. nov., sp. nov., isolated from saline soil.</title>
        <authorList>
            <person name="Xu L."/>
            <person name="Huang X.-X."/>
            <person name="Sun J.-Q."/>
        </authorList>
    </citation>
    <scope>NUCLEOTIDE SEQUENCE [LARGE SCALE GENOMIC DNA]</scope>
    <source>
        <strain evidence="3 4">DSM 27279</strain>
    </source>
</reference>
<keyword evidence="4" id="KW-1185">Reference proteome</keyword>
<dbReference type="AlphaFoldDB" id="A0A556AQ03"/>
<dbReference type="GO" id="GO:0042602">
    <property type="term" value="F:riboflavin reductase (NADPH) activity"/>
    <property type="evidence" value="ECO:0007669"/>
    <property type="project" value="TreeGrafter"/>
</dbReference>
<gene>
    <name evidence="3" type="ORF">FOZ76_10920</name>
</gene>
<dbReference type="InterPro" id="IPR012349">
    <property type="entry name" value="Split_barrel_FMN-bd"/>
</dbReference>
<dbReference type="PANTHER" id="PTHR30466:SF1">
    <property type="entry name" value="FMN REDUCTASE (NADH) RUTF"/>
    <property type="match status" value="1"/>
</dbReference>
<dbReference type="EMBL" id="VLTJ01000022">
    <property type="protein sequence ID" value="TSH94982.1"/>
    <property type="molecule type" value="Genomic_DNA"/>
</dbReference>
<feature type="domain" description="Flavin reductase like" evidence="2">
    <location>
        <begin position="11"/>
        <end position="158"/>
    </location>
</feature>
<protein>
    <submittedName>
        <fullName evidence="3">Flavin reductase family protein</fullName>
    </submittedName>
</protein>
<dbReference type="InterPro" id="IPR050268">
    <property type="entry name" value="NADH-dep_flavin_reductase"/>
</dbReference>
<sequence>MITPVEFKGAMGLLCSGVSAVTTTAENGAPRGIIVSSLTSLSADPTPLLLVCINRSSSLHDDIAARGKFGVSILSEDAHDDSARLCAYQPEKRFDGISFFWGEYRVPLLTHALVNIECSVHEAITRQTHTIFIGGMLSASKQDLDKKPLVYFNKSYRSIAKSIC</sequence>
<evidence type="ECO:0000259" key="2">
    <source>
        <dbReference type="SMART" id="SM00903"/>
    </source>
</evidence>
<dbReference type="SUPFAM" id="SSF50475">
    <property type="entry name" value="FMN-binding split barrel"/>
    <property type="match status" value="1"/>
</dbReference>